<dbReference type="InterPro" id="IPR038084">
    <property type="entry name" value="PduO/GlcC-like_sf"/>
</dbReference>
<gene>
    <name evidence="2" type="ORF">GCM10011352_09650</name>
</gene>
<name>A0ABQ1K5N2_9GAMM</name>
<evidence type="ECO:0000256" key="1">
    <source>
        <dbReference type="SAM" id="SignalP"/>
    </source>
</evidence>
<keyword evidence="1" id="KW-0732">Signal</keyword>
<accession>A0ABQ1K5N2</accession>
<dbReference type="Gene3D" id="3.30.450.150">
    <property type="entry name" value="Haem-degrading domain"/>
    <property type="match status" value="1"/>
</dbReference>
<dbReference type="InterPro" id="IPR052517">
    <property type="entry name" value="GlcG_carb_metab_protein"/>
</dbReference>
<dbReference type="EMBL" id="BMIJ01000002">
    <property type="protein sequence ID" value="GGB85836.1"/>
    <property type="molecule type" value="Genomic_DNA"/>
</dbReference>
<comment type="caution">
    <text evidence="2">The sequence shown here is derived from an EMBL/GenBank/DDBJ whole genome shotgun (WGS) entry which is preliminary data.</text>
</comment>
<evidence type="ECO:0000313" key="2">
    <source>
        <dbReference type="EMBL" id="GGB85836.1"/>
    </source>
</evidence>
<feature type="signal peptide" evidence="1">
    <location>
        <begin position="1"/>
        <end position="24"/>
    </location>
</feature>
<protein>
    <recommendedName>
        <fullName evidence="4">ATP:cob(I)alamin adenosyltransferase</fullName>
    </recommendedName>
</protein>
<evidence type="ECO:0000313" key="3">
    <source>
        <dbReference type="Proteomes" id="UP000629025"/>
    </source>
</evidence>
<dbReference type="Pfam" id="PF03928">
    <property type="entry name" value="HbpS-like"/>
    <property type="match status" value="1"/>
</dbReference>
<dbReference type="PANTHER" id="PTHR34309">
    <property type="entry name" value="SLR1406 PROTEIN"/>
    <property type="match status" value="1"/>
</dbReference>
<organism evidence="2 3">
    <name type="scientific">Marinobacterium zhoushanense</name>
    <dbReference type="NCBI Taxonomy" id="1679163"/>
    <lineage>
        <taxon>Bacteria</taxon>
        <taxon>Pseudomonadati</taxon>
        <taxon>Pseudomonadota</taxon>
        <taxon>Gammaproteobacteria</taxon>
        <taxon>Oceanospirillales</taxon>
        <taxon>Oceanospirillaceae</taxon>
        <taxon>Marinobacterium</taxon>
    </lineage>
</organism>
<reference evidence="3" key="1">
    <citation type="journal article" date="2019" name="Int. J. Syst. Evol. Microbiol.">
        <title>The Global Catalogue of Microorganisms (GCM) 10K type strain sequencing project: providing services to taxonomists for standard genome sequencing and annotation.</title>
        <authorList>
            <consortium name="The Broad Institute Genomics Platform"/>
            <consortium name="The Broad Institute Genome Sequencing Center for Infectious Disease"/>
            <person name="Wu L."/>
            <person name="Ma J."/>
        </authorList>
    </citation>
    <scope>NUCLEOTIDE SEQUENCE [LARGE SCALE GENOMIC DNA]</scope>
    <source>
        <strain evidence="3">CGMCC 1.15341</strain>
    </source>
</reference>
<dbReference type="InterPro" id="IPR005624">
    <property type="entry name" value="PduO/GlcC-like"/>
</dbReference>
<dbReference type="Proteomes" id="UP000629025">
    <property type="component" value="Unassembled WGS sequence"/>
</dbReference>
<dbReference type="PANTHER" id="PTHR34309:SF1">
    <property type="entry name" value="PROTEIN GLCG"/>
    <property type="match status" value="1"/>
</dbReference>
<dbReference type="RefSeq" id="WP_188745992.1">
    <property type="nucleotide sequence ID" value="NZ_BMIJ01000002.1"/>
</dbReference>
<keyword evidence="3" id="KW-1185">Reference proteome</keyword>
<dbReference type="SUPFAM" id="SSF143744">
    <property type="entry name" value="GlcG-like"/>
    <property type="match status" value="1"/>
</dbReference>
<proteinExistence type="predicted"/>
<evidence type="ECO:0008006" key="4">
    <source>
        <dbReference type="Google" id="ProtNLM"/>
    </source>
</evidence>
<sequence>MIKTETLPSLTLAAAQLLANAALARATELDVKMNIAVVDRAGNPLVALRMPGAPLPAFDFAQKKAYTAANFKAPTLGWKEKLENRPVVMTGLAQHPRVALFGGGEPVIVDGQVVGGIGVAGGREDEDILCALAALEALTNA</sequence>
<feature type="chain" id="PRO_5045242221" description="ATP:cob(I)alamin adenosyltransferase" evidence="1">
    <location>
        <begin position="25"/>
        <end position="141"/>
    </location>
</feature>